<dbReference type="Proteomes" id="UP001324993">
    <property type="component" value="Chromosome"/>
</dbReference>
<dbReference type="EMBL" id="CP138858">
    <property type="protein sequence ID" value="WPJ97340.1"/>
    <property type="molecule type" value="Genomic_DNA"/>
</dbReference>
<evidence type="ECO:0000256" key="1">
    <source>
        <dbReference type="SAM" id="SignalP"/>
    </source>
</evidence>
<dbReference type="RefSeq" id="WP_319834184.1">
    <property type="nucleotide sequence ID" value="NZ_CP138858.1"/>
</dbReference>
<organism evidence="2 3">
    <name type="scientific">Coraliomargarita algicola</name>
    <dbReference type="NCBI Taxonomy" id="3092156"/>
    <lineage>
        <taxon>Bacteria</taxon>
        <taxon>Pseudomonadati</taxon>
        <taxon>Verrucomicrobiota</taxon>
        <taxon>Opitutia</taxon>
        <taxon>Puniceicoccales</taxon>
        <taxon>Coraliomargaritaceae</taxon>
        <taxon>Coraliomargarita</taxon>
    </lineage>
</organism>
<dbReference type="SUPFAM" id="SSF49899">
    <property type="entry name" value="Concanavalin A-like lectins/glucanases"/>
    <property type="match status" value="1"/>
</dbReference>
<dbReference type="Gene3D" id="3.40.50.1110">
    <property type="entry name" value="SGNH hydrolase"/>
    <property type="match status" value="1"/>
</dbReference>
<reference evidence="2 3" key="1">
    <citation type="submission" date="2023-11" db="EMBL/GenBank/DDBJ databases">
        <title>Coraliomargarita sp. nov., isolated from marine algae.</title>
        <authorList>
            <person name="Lee J.K."/>
            <person name="Baek J.H."/>
            <person name="Kim J.M."/>
            <person name="Choi D.G."/>
            <person name="Jeon C.O."/>
        </authorList>
    </citation>
    <scope>NUCLEOTIDE SEQUENCE [LARGE SCALE GENOMIC DNA]</scope>
    <source>
        <strain evidence="2 3">J2-16</strain>
    </source>
</reference>
<feature type="signal peptide" evidence="1">
    <location>
        <begin position="1"/>
        <end position="22"/>
    </location>
</feature>
<accession>A0ABZ0RRB8</accession>
<proteinExistence type="predicted"/>
<name>A0ABZ0RRB8_9BACT</name>
<dbReference type="GO" id="GO:0016787">
    <property type="term" value="F:hydrolase activity"/>
    <property type="evidence" value="ECO:0007669"/>
    <property type="project" value="UniProtKB-KW"/>
</dbReference>
<evidence type="ECO:0000313" key="3">
    <source>
        <dbReference type="Proteomes" id="UP001324993"/>
    </source>
</evidence>
<gene>
    <name evidence="2" type="ORF">SH580_06415</name>
</gene>
<dbReference type="InterPro" id="IPR013320">
    <property type="entry name" value="ConA-like_dom_sf"/>
</dbReference>
<dbReference type="EC" id="3.1.-.-" evidence="2"/>
<evidence type="ECO:0000313" key="2">
    <source>
        <dbReference type="EMBL" id="WPJ97340.1"/>
    </source>
</evidence>
<protein>
    <submittedName>
        <fullName evidence="2">SGNH/GDSL hydrolase family protein</fullName>
        <ecNumber evidence="2">3.1.-.-</ecNumber>
    </submittedName>
</protein>
<feature type="chain" id="PRO_5047156536" evidence="1">
    <location>
        <begin position="23"/>
        <end position="432"/>
    </location>
</feature>
<keyword evidence="1" id="KW-0732">Signal</keyword>
<dbReference type="InterPro" id="IPR036514">
    <property type="entry name" value="SGNH_hydro_sf"/>
</dbReference>
<keyword evidence="2" id="KW-0378">Hydrolase</keyword>
<keyword evidence="3" id="KW-1185">Reference proteome</keyword>
<sequence>MTHLRKIITQWILLTITTFAWAQASPHPVWDLSSNEIPPELQSGHIERVNGTITLKAGAAFAVPADAFKDPKNYTVQVTASINEFVENARFTAMKKQGTEDSGFSFSMNYRSDPWYARAVFTVVNNVVMRSNGIGGKSGPKLNTPYTFTLSLRDGFASFYIDGVPYKKCYMEVTPNNEPMWIGRNIDEDKLPMDVTISEVKVYGPDFVYTSDKETEEEHPRGVVAGKGWALDVPQVEHPEWPKVMIYGDSISMGYQRYLIPDLLEAHAYLFHCVHFINGHVPQQPMAEMAASYPFDAIVFNNGLHSLHWTPDQVSDEEIYKRMSQLAQSFKKGAPQAKIFYLMTTPHTAKRPAPNQEVNALGEKNDIVIRLNDISRQVMQDEGIEIIDVYSILADRLELASGDQYHWKGPAYEIISNEIQKKLRPVLKIKTP</sequence>
<dbReference type="SUPFAM" id="SSF52266">
    <property type="entry name" value="SGNH hydrolase"/>
    <property type="match status" value="1"/>
</dbReference>